<keyword evidence="7" id="KW-0418">Kinase</keyword>
<protein>
    <recommendedName>
        <fullName evidence="3">Serine/threonine-protein kinase 1</fullName>
        <ecNumber evidence="2">2.7.11.1</ecNumber>
    </recommendedName>
</protein>
<dbReference type="AlphaFoldDB" id="A0AAU9XS03"/>
<feature type="compositionally biased region" description="Basic residues" evidence="13">
    <location>
        <begin position="1"/>
        <end position="13"/>
    </location>
</feature>
<dbReference type="InterPro" id="IPR008271">
    <property type="entry name" value="Ser/Thr_kinase_AS"/>
</dbReference>
<dbReference type="PROSITE" id="PS00108">
    <property type="entry name" value="PROTEIN_KINASE_ST"/>
    <property type="match status" value="1"/>
</dbReference>
<dbReference type="PROSITE" id="PS50011">
    <property type="entry name" value="PROTEIN_KINASE_DOM"/>
    <property type="match status" value="1"/>
</dbReference>
<dbReference type="InterPro" id="IPR011009">
    <property type="entry name" value="Kinase-like_dom_sf"/>
</dbReference>
<feature type="domain" description="Protein kinase" evidence="14">
    <location>
        <begin position="247"/>
        <end position="501"/>
    </location>
</feature>
<dbReference type="Proteomes" id="UP001159428">
    <property type="component" value="Unassembled WGS sequence"/>
</dbReference>
<evidence type="ECO:0000256" key="1">
    <source>
        <dbReference type="ARBA" id="ARBA00004192"/>
    </source>
</evidence>
<feature type="compositionally biased region" description="Basic and acidic residues" evidence="13">
    <location>
        <begin position="99"/>
        <end position="110"/>
    </location>
</feature>
<keyword evidence="4" id="KW-0723">Serine/threonine-protein kinase</keyword>
<evidence type="ECO:0000256" key="12">
    <source>
        <dbReference type="PROSITE-ProRule" id="PRU10141"/>
    </source>
</evidence>
<evidence type="ECO:0000256" key="7">
    <source>
        <dbReference type="ARBA" id="ARBA00022777"/>
    </source>
</evidence>
<evidence type="ECO:0000256" key="8">
    <source>
        <dbReference type="ARBA" id="ARBA00022840"/>
    </source>
</evidence>
<dbReference type="SUPFAM" id="SSF56112">
    <property type="entry name" value="Protein kinase-like (PK-like)"/>
    <property type="match status" value="1"/>
</dbReference>
<dbReference type="PANTHER" id="PTHR22984">
    <property type="entry name" value="SERINE/THREONINE-PROTEIN KINASE PIM"/>
    <property type="match status" value="1"/>
</dbReference>
<evidence type="ECO:0000256" key="13">
    <source>
        <dbReference type="SAM" id="MobiDB-lite"/>
    </source>
</evidence>
<dbReference type="GO" id="GO:0005524">
    <property type="term" value="F:ATP binding"/>
    <property type="evidence" value="ECO:0007669"/>
    <property type="project" value="UniProtKB-UniRule"/>
</dbReference>
<name>A0AAU9XS03_9CNID</name>
<feature type="compositionally biased region" description="Polar residues" evidence="13">
    <location>
        <begin position="87"/>
        <end position="98"/>
    </location>
</feature>
<keyword evidence="16" id="KW-1185">Reference proteome</keyword>
<dbReference type="GO" id="GO:0004674">
    <property type="term" value="F:protein serine/threonine kinase activity"/>
    <property type="evidence" value="ECO:0007669"/>
    <property type="project" value="UniProtKB-KW"/>
</dbReference>
<feature type="compositionally biased region" description="Acidic residues" evidence="13">
    <location>
        <begin position="186"/>
        <end position="196"/>
    </location>
</feature>
<accession>A0AAU9XS03</accession>
<dbReference type="GO" id="GO:0005737">
    <property type="term" value="C:cytoplasm"/>
    <property type="evidence" value="ECO:0007669"/>
    <property type="project" value="TreeGrafter"/>
</dbReference>
<comment type="catalytic activity">
    <reaction evidence="10">
        <text>L-threonyl-[protein] + ATP = O-phospho-L-threonyl-[protein] + ADP + H(+)</text>
        <dbReference type="Rhea" id="RHEA:46608"/>
        <dbReference type="Rhea" id="RHEA-COMP:11060"/>
        <dbReference type="Rhea" id="RHEA-COMP:11605"/>
        <dbReference type="ChEBI" id="CHEBI:15378"/>
        <dbReference type="ChEBI" id="CHEBI:30013"/>
        <dbReference type="ChEBI" id="CHEBI:30616"/>
        <dbReference type="ChEBI" id="CHEBI:61977"/>
        <dbReference type="ChEBI" id="CHEBI:456216"/>
        <dbReference type="EC" id="2.7.11.1"/>
    </reaction>
</comment>
<dbReference type="Gene3D" id="3.30.200.20">
    <property type="entry name" value="Phosphorylase Kinase, domain 1"/>
    <property type="match status" value="1"/>
</dbReference>
<dbReference type="InterPro" id="IPR051138">
    <property type="entry name" value="PIM_Ser/Thr_kinase"/>
</dbReference>
<dbReference type="PANTHER" id="PTHR22984:SF25">
    <property type="entry name" value="PROTEIN KINASE DOMAIN-CONTAINING PROTEIN"/>
    <property type="match status" value="1"/>
</dbReference>
<dbReference type="EMBL" id="CALNXJ010000060">
    <property type="protein sequence ID" value="CAH3156199.1"/>
    <property type="molecule type" value="Genomic_DNA"/>
</dbReference>
<feature type="compositionally biased region" description="Basic residues" evidence="13">
    <location>
        <begin position="27"/>
        <end position="36"/>
    </location>
</feature>
<organism evidence="15 16">
    <name type="scientific">Pocillopora meandrina</name>
    <dbReference type="NCBI Taxonomy" id="46732"/>
    <lineage>
        <taxon>Eukaryota</taxon>
        <taxon>Metazoa</taxon>
        <taxon>Cnidaria</taxon>
        <taxon>Anthozoa</taxon>
        <taxon>Hexacorallia</taxon>
        <taxon>Scleractinia</taxon>
        <taxon>Astrocoeniina</taxon>
        <taxon>Pocilloporidae</taxon>
        <taxon>Pocillopora</taxon>
    </lineage>
</organism>
<dbReference type="PROSITE" id="PS00107">
    <property type="entry name" value="PROTEIN_KINASE_ATP"/>
    <property type="match status" value="1"/>
</dbReference>
<keyword evidence="9" id="KW-1035">Host cytoplasm</keyword>
<dbReference type="Pfam" id="PF00069">
    <property type="entry name" value="Pkinase"/>
    <property type="match status" value="1"/>
</dbReference>
<evidence type="ECO:0000259" key="14">
    <source>
        <dbReference type="PROSITE" id="PS50011"/>
    </source>
</evidence>
<dbReference type="InterPro" id="IPR000719">
    <property type="entry name" value="Prot_kinase_dom"/>
</dbReference>
<keyword evidence="8 12" id="KW-0067">ATP-binding</keyword>
<evidence type="ECO:0000256" key="2">
    <source>
        <dbReference type="ARBA" id="ARBA00012513"/>
    </source>
</evidence>
<evidence type="ECO:0000256" key="5">
    <source>
        <dbReference type="ARBA" id="ARBA00022679"/>
    </source>
</evidence>
<dbReference type="GO" id="GO:0030430">
    <property type="term" value="C:host cell cytoplasm"/>
    <property type="evidence" value="ECO:0007669"/>
    <property type="project" value="UniProtKB-SubCell"/>
</dbReference>
<dbReference type="EC" id="2.7.11.1" evidence="2"/>
<dbReference type="Gene3D" id="1.10.510.10">
    <property type="entry name" value="Transferase(Phosphotransferase) domain 1"/>
    <property type="match status" value="1"/>
</dbReference>
<evidence type="ECO:0000256" key="11">
    <source>
        <dbReference type="ARBA" id="ARBA00048679"/>
    </source>
</evidence>
<evidence type="ECO:0000313" key="15">
    <source>
        <dbReference type="EMBL" id="CAH3156199.1"/>
    </source>
</evidence>
<comment type="subcellular location">
    <subcellularLocation>
        <location evidence="1">Host cytoplasm</location>
    </subcellularLocation>
</comment>
<comment type="caution">
    <text evidence="15">The sequence shown here is derived from an EMBL/GenBank/DDBJ whole genome shotgun (WGS) entry which is preliminary data.</text>
</comment>
<comment type="catalytic activity">
    <reaction evidence="11">
        <text>L-seryl-[protein] + ATP = O-phospho-L-seryl-[protein] + ADP + H(+)</text>
        <dbReference type="Rhea" id="RHEA:17989"/>
        <dbReference type="Rhea" id="RHEA-COMP:9863"/>
        <dbReference type="Rhea" id="RHEA-COMP:11604"/>
        <dbReference type="ChEBI" id="CHEBI:15378"/>
        <dbReference type="ChEBI" id="CHEBI:29999"/>
        <dbReference type="ChEBI" id="CHEBI:30616"/>
        <dbReference type="ChEBI" id="CHEBI:83421"/>
        <dbReference type="ChEBI" id="CHEBI:456216"/>
        <dbReference type="EC" id="2.7.11.1"/>
    </reaction>
</comment>
<keyword evidence="5" id="KW-0808">Transferase</keyword>
<gene>
    <name evidence="15" type="ORF">PMEA_00029367</name>
</gene>
<dbReference type="InterPro" id="IPR017441">
    <property type="entry name" value="Protein_kinase_ATP_BS"/>
</dbReference>
<evidence type="ECO:0000256" key="4">
    <source>
        <dbReference type="ARBA" id="ARBA00022527"/>
    </source>
</evidence>
<feature type="binding site" evidence="12">
    <location>
        <position position="280"/>
    </location>
    <ligand>
        <name>ATP</name>
        <dbReference type="ChEBI" id="CHEBI:30616"/>
    </ligand>
</feature>
<proteinExistence type="predicted"/>
<evidence type="ECO:0000256" key="9">
    <source>
        <dbReference type="ARBA" id="ARBA00023200"/>
    </source>
</evidence>
<feature type="region of interest" description="Disordered" evidence="13">
    <location>
        <begin position="1"/>
        <end position="50"/>
    </location>
</feature>
<keyword evidence="6 12" id="KW-0547">Nucleotide-binding</keyword>
<evidence type="ECO:0000256" key="10">
    <source>
        <dbReference type="ARBA" id="ARBA00047899"/>
    </source>
</evidence>
<evidence type="ECO:0000256" key="6">
    <source>
        <dbReference type="ARBA" id="ARBA00022741"/>
    </source>
</evidence>
<sequence length="505" mass="57834">MPKRTSRFSKKARSGQDKNMNENPIRKSSKNSRKRKAGTDSLAESKRKQTEKEIENFLKIQRFVCSPQLPREISNCSGIVPQTSYLQKSNDCKVSSDVSNKESLLEEKHGNVNPIADKSERSSRKRKAVCEPLAARKRTENESRASLGKQQQESHDSGYKLLRKRSSCAEARRQGNAPKENNISEELPDYEAFEDPDEPDWLKDCHSPLWSPSYEPDYGSYVEEVKNTEPPDYIKELASSDADLAKYEIGKLLGSGSFGQVVAATRKSDDKPVALKFVKKSSVQEFKKLSGREIPAEAYLMSRVRHPNVIQIYQLIFTEEHYCYVMERPESCKDFFEFIQDRNSAGNPLSEDEVRQYFTQILEANIKCEEKGVVHRDLKPENILLDLTNDEVKLIDFGLASEIQEEPFESFRGTNQYMPPEFMKTSKYDGCEATVWAMGILLVDMLSPVISAFEKPQHCLSMEPRIPQHFSSEVKNVVYMLLNPEADQRPTLKQVLQHPWFSMEV</sequence>
<reference evidence="15 16" key="1">
    <citation type="submission" date="2022-05" db="EMBL/GenBank/DDBJ databases">
        <authorList>
            <consortium name="Genoscope - CEA"/>
            <person name="William W."/>
        </authorList>
    </citation>
    <scope>NUCLEOTIDE SEQUENCE [LARGE SCALE GENOMIC DNA]</scope>
</reference>
<evidence type="ECO:0000313" key="16">
    <source>
        <dbReference type="Proteomes" id="UP001159428"/>
    </source>
</evidence>
<dbReference type="SMART" id="SM00220">
    <property type="entry name" value="S_TKc"/>
    <property type="match status" value="1"/>
</dbReference>
<feature type="region of interest" description="Disordered" evidence="13">
    <location>
        <begin position="87"/>
        <end position="196"/>
    </location>
</feature>
<evidence type="ECO:0000256" key="3">
    <source>
        <dbReference type="ARBA" id="ARBA00016885"/>
    </source>
</evidence>